<keyword evidence="1" id="KW-0472">Membrane</keyword>
<dbReference type="Proteomes" id="UP001597351">
    <property type="component" value="Unassembled WGS sequence"/>
</dbReference>
<evidence type="ECO:0000256" key="1">
    <source>
        <dbReference type="SAM" id="Phobius"/>
    </source>
</evidence>
<name>A0ABW4TN93_9ACTN</name>
<evidence type="ECO:0000313" key="2">
    <source>
        <dbReference type="EMBL" id="MFD1948107.1"/>
    </source>
</evidence>
<evidence type="ECO:0000313" key="3">
    <source>
        <dbReference type="Proteomes" id="UP001597351"/>
    </source>
</evidence>
<reference evidence="3" key="1">
    <citation type="journal article" date="2019" name="Int. J. Syst. Evol. Microbiol.">
        <title>The Global Catalogue of Microorganisms (GCM) 10K type strain sequencing project: providing services to taxonomists for standard genome sequencing and annotation.</title>
        <authorList>
            <consortium name="The Broad Institute Genomics Platform"/>
            <consortium name="The Broad Institute Genome Sequencing Center for Infectious Disease"/>
            <person name="Wu L."/>
            <person name="Ma J."/>
        </authorList>
    </citation>
    <scope>NUCLEOTIDE SEQUENCE [LARGE SCALE GENOMIC DNA]</scope>
    <source>
        <strain evidence="3">CGMCC 1.12477</strain>
    </source>
</reference>
<protein>
    <submittedName>
        <fullName evidence="2">ABC transporter permease</fullName>
    </submittedName>
</protein>
<feature type="transmembrane region" description="Helical" evidence="1">
    <location>
        <begin position="169"/>
        <end position="192"/>
    </location>
</feature>
<dbReference type="RefSeq" id="WP_343919834.1">
    <property type="nucleotide sequence ID" value="NZ_BAAAJT010000002.1"/>
</dbReference>
<organism evidence="2 3">
    <name type="scientific">Nocardioides aestuarii</name>
    <dbReference type="NCBI Taxonomy" id="252231"/>
    <lineage>
        <taxon>Bacteria</taxon>
        <taxon>Bacillati</taxon>
        <taxon>Actinomycetota</taxon>
        <taxon>Actinomycetes</taxon>
        <taxon>Propionibacteriales</taxon>
        <taxon>Nocardioidaceae</taxon>
        <taxon>Nocardioides</taxon>
    </lineage>
</organism>
<dbReference type="Pfam" id="PF12679">
    <property type="entry name" value="ABC2_membrane_2"/>
    <property type="match status" value="1"/>
</dbReference>
<feature type="transmembrane region" description="Helical" evidence="1">
    <location>
        <begin position="51"/>
        <end position="74"/>
    </location>
</feature>
<dbReference type="EMBL" id="JBHUGD010000003">
    <property type="protein sequence ID" value="MFD1948107.1"/>
    <property type="molecule type" value="Genomic_DNA"/>
</dbReference>
<keyword evidence="1" id="KW-0812">Transmembrane</keyword>
<feature type="transmembrane region" description="Helical" evidence="1">
    <location>
        <begin position="86"/>
        <end position="106"/>
    </location>
</feature>
<gene>
    <name evidence="2" type="ORF">ACFSDE_15000</name>
</gene>
<comment type="caution">
    <text evidence="2">The sequence shown here is derived from an EMBL/GenBank/DDBJ whole genome shotgun (WGS) entry which is preliminary data.</text>
</comment>
<sequence length="293" mass="30304">MSEQAPAGAIHDIGYRHYDGPRLGASYVRRSLFVDTARGAFGLGRSGRSKVVPFVLLAVMCGPAVVMGIVTGYFNLPTLPLGYTEYSFALQVAVVIFLGSQAPVAVSRDLRFRVAPLYFSRPISREQYVQAKYAGLATALFLLLALPVLLLFVGALLAELPLDDQLGGLARGLAGSAVLALVLAGIGLVIAALTPRRGLGVAAVVGVLLVSAGVQGIVRGLAEEFGNDTLAGYAGLLNPFTLVDGVVAGPFGGDSVLGTPPTGPAMGAVFAMTAAAVVMASYGILLLRFRRSL</sequence>
<feature type="transmembrane region" description="Helical" evidence="1">
    <location>
        <begin position="133"/>
        <end position="157"/>
    </location>
</feature>
<keyword evidence="1" id="KW-1133">Transmembrane helix</keyword>
<feature type="transmembrane region" description="Helical" evidence="1">
    <location>
        <begin position="199"/>
        <end position="218"/>
    </location>
</feature>
<proteinExistence type="predicted"/>
<accession>A0ABW4TN93</accession>
<keyword evidence="3" id="KW-1185">Reference proteome</keyword>
<feature type="transmembrane region" description="Helical" evidence="1">
    <location>
        <begin position="265"/>
        <end position="287"/>
    </location>
</feature>